<feature type="region of interest" description="Disordered" evidence="1">
    <location>
        <begin position="14"/>
        <end position="41"/>
    </location>
</feature>
<dbReference type="RefSeq" id="XP_001443446.1">
    <property type="nucleotide sequence ID" value="XM_001443409.1"/>
</dbReference>
<dbReference type="KEGG" id="ptm:GSPATT00011650001"/>
<evidence type="ECO:0000313" key="2">
    <source>
        <dbReference type="EMBL" id="CAK76049.1"/>
    </source>
</evidence>
<evidence type="ECO:0000256" key="1">
    <source>
        <dbReference type="SAM" id="MobiDB-lite"/>
    </source>
</evidence>
<keyword evidence="3" id="KW-1185">Reference proteome</keyword>
<name>A0CZ32_PARTE</name>
<organism evidence="2 3">
    <name type="scientific">Paramecium tetraurelia</name>
    <dbReference type="NCBI Taxonomy" id="5888"/>
    <lineage>
        <taxon>Eukaryota</taxon>
        <taxon>Sar</taxon>
        <taxon>Alveolata</taxon>
        <taxon>Ciliophora</taxon>
        <taxon>Intramacronucleata</taxon>
        <taxon>Oligohymenophorea</taxon>
        <taxon>Peniculida</taxon>
        <taxon>Parameciidae</taxon>
        <taxon>Paramecium</taxon>
    </lineage>
</organism>
<dbReference type="Proteomes" id="UP000000600">
    <property type="component" value="Unassembled WGS sequence"/>
</dbReference>
<dbReference type="GeneID" id="5029231"/>
<dbReference type="OrthoDB" id="289541at2759"/>
<sequence length="413" mass="48418">MIISDEVKRILSNNDFSRTNNSSLSTNKQMNSKELSRNQSPIKRKVLKIKNNLIIRDDHNDVKQSYFPQENQFQLSLNNSILEDKKLNTIQFPLINSSDQQLVDNNSKTLYQAVIEIFPLEHEIWKDLVEQNQTIEEVVNNNAEYFQSILKVCQCKLELAQQDLLNKNINFNEIKYYQPKKQTTQYSRDYSGSKHLPDQPLLNQSKAYEQYYASNLAYLQKKSVYNSQFVPQNSEKVDNFKPEYNPNLNQSTFLSTYNSNFMNWKGQYPGKVTQQLSPKQQSTLPFIAETNYSKNFKQIKTDKVELQKHIKLGPFCENAQSLIKETTSQHFFQSHYSVPSKLIRPVSPRLFSTKQSFEGQYRSSFNKYRFFPIRSYVSKNLNTESQQSSFAEKFYDSNAVKGLIDKKIKTRIF</sequence>
<protein>
    <submittedName>
        <fullName evidence="2">Uncharacterized protein</fullName>
    </submittedName>
</protein>
<dbReference type="AlphaFoldDB" id="A0CZ32"/>
<evidence type="ECO:0000313" key="3">
    <source>
        <dbReference type="Proteomes" id="UP000000600"/>
    </source>
</evidence>
<dbReference type="OMA" id="PLEHEIW"/>
<dbReference type="InParanoid" id="A0CZ32"/>
<accession>A0CZ32</accession>
<gene>
    <name evidence="2" type="ORF">GSPATT00011650001</name>
</gene>
<dbReference type="HOGENOM" id="CLU_666411_0_0_1"/>
<reference evidence="2 3" key="1">
    <citation type="journal article" date="2006" name="Nature">
        <title>Global trends of whole-genome duplications revealed by the ciliate Paramecium tetraurelia.</title>
        <authorList>
            <consortium name="Genoscope"/>
            <person name="Aury J.-M."/>
            <person name="Jaillon O."/>
            <person name="Duret L."/>
            <person name="Noel B."/>
            <person name="Jubin C."/>
            <person name="Porcel B.M."/>
            <person name="Segurens B."/>
            <person name="Daubin V."/>
            <person name="Anthouard V."/>
            <person name="Aiach N."/>
            <person name="Arnaiz O."/>
            <person name="Billaut A."/>
            <person name="Beisson J."/>
            <person name="Blanc I."/>
            <person name="Bouhouche K."/>
            <person name="Camara F."/>
            <person name="Duharcourt S."/>
            <person name="Guigo R."/>
            <person name="Gogendeau D."/>
            <person name="Katinka M."/>
            <person name="Keller A.-M."/>
            <person name="Kissmehl R."/>
            <person name="Klotz C."/>
            <person name="Koll F."/>
            <person name="Le Moue A."/>
            <person name="Lepere C."/>
            <person name="Malinsky S."/>
            <person name="Nowacki M."/>
            <person name="Nowak J.K."/>
            <person name="Plattner H."/>
            <person name="Poulain J."/>
            <person name="Ruiz F."/>
            <person name="Serrano V."/>
            <person name="Zagulski M."/>
            <person name="Dessen P."/>
            <person name="Betermier M."/>
            <person name="Weissenbach J."/>
            <person name="Scarpelli C."/>
            <person name="Schachter V."/>
            <person name="Sperling L."/>
            <person name="Meyer E."/>
            <person name="Cohen J."/>
            <person name="Wincker P."/>
        </authorList>
    </citation>
    <scope>NUCLEOTIDE SEQUENCE [LARGE SCALE GENOMIC DNA]</scope>
    <source>
        <strain evidence="2 3">Stock d4-2</strain>
    </source>
</reference>
<proteinExistence type="predicted"/>
<dbReference type="EMBL" id="CT868219">
    <property type="protein sequence ID" value="CAK76049.1"/>
    <property type="molecule type" value="Genomic_DNA"/>
</dbReference>